<protein>
    <submittedName>
        <fullName evidence="2">Uncharacterized protein</fullName>
    </submittedName>
</protein>
<organism evidence="2 3">
    <name type="scientific">Candidatus Paraluminiphilus aquimaris</name>
    <dbReference type="NCBI Taxonomy" id="2518994"/>
    <lineage>
        <taxon>Bacteria</taxon>
        <taxon>Pseudomonadati</taxon>
        <taxon>Pseudomonadota</taxon>
        <taxon>Gammaproteobacteria</taxon>
        <taxon>Cellvibrionales</taxon>
        <taxon>Halieaceae</taxon>
        <taxon>Candidatus Paraluminiphilus</taxon>
    </lineage>
</organism>
<evidence type="ECO:0000256" key="1">
    <source>
        <dbReference type="SAM" id="Phobius"/>
    </source>
</evidence>
<evidence type="ECO:0000313" key="2">
    <source>
        <dbReference type="EMBL" id="UZP74408.1"/>
    </source>
</evidence>
<dbReference type="EMBL" id="CP036501">
    <property type="protein sequence ID" value="UZP74408.1"/>
    <property type="molecule type" value="Genomic_DNA"/>
</dbReference>
<sequence>MENSDQSGVQKDAPRGFLSALLAFISDIFKDVASSMLVVVLTFCFATVVTAGMLWYYQWPLFLSPVGGFIVLGVILLLWNDS</sequence>
<feature type="transmembrane region" description="Helical" evidence="1">
    <location>
        <begin position="62"/>
        <end position="79"/>
    </location>
</feature>
<keyword evidence="1" id="KW-0472">Membrane</keyword>
<gene>
    <name evidence="2" type="ORF">E0F26_06485</name>
</gene>
<feature type="transmembrane region" description="Helical" evidence="1">
    <location>
        <begin position="36"/>
        <end position="56"/>
    </location>
</feature>
<evidence type="ECO:0000313" key="3">
    <source>
        <dbReference type="Proteomes" id="UP001317963"/>
    </source>
</evidence>
<keyword evidence="1" id="KW-0812">Transmembrane</keyword>
<name>A0ABY6Q667_9GAMM</name>
<dbReference type="Proteomes" id="UP001317963">
    <property type="component" value="Chromosome"/>
</dbReference>
<keyword evidence="3" id="KW-1185">Reference proteome</keyword>
<keyword evidence="1" id="KW-1133">Transmembrane helix</keyword>
<reference evidence="2 3" key="1">
    <citation type="submission" date="2019-02" db="EMBL/GenBank/DDBJ databases">
        <title>Halieaceae_genomes.</title>
        <authorList>
            <person name="Li S.-H."/>
        </authorList>
    </citation>
    <scope>NUCLEOTIDE SEQUENCE [LARGE SCALE GENOMIC DNA]</scope>
    <source>
        <strain evidence="2 3">JH123</strain>
    </source>
</reference>
<dbReference type="RefSeq" id="WP_279240852.1">
    <property type="nucleotide sequence ID" value="NZ_CP036501.1"/>
</dbReference>
<accession>A0ABY6Q667</accession>
<proteinExistence type="predicted"/>